<keyword evidence="1" id="KW-0812">Transmembrane</keyword>
<gene>
    <name evidence="2" type="ORF">CwatDRAFT_5004</name>
</gene>
<name>Q4C6L6_CROWT</name>
<evidence type="ECO:0000313" key="2">
    <source>
        <dbReference type="EMBL" id="EAM51952.1"/>
    </source>
</evidence>
<accession>Q4C6L6</accession>
<feature type="transmembrane region" description="Helical" evidence="1">
    <location>
        <begin position="45"/>
        <end position="67"/>
    </location>
</feature>
<evidence type="ECO:0000313" key="3">
    <source>
        <dbReference type="Proteomes" id="UP000003922"/>
    </source>
</evidence>
<dbReference type="SUPFAM" id="SSF54523">
    <property type="entry name" value="Pili subunits"/>
    <property type="match status" value="1"/>
</dbReference>
<dbReference type="Gene3D" id="3.30.700.10">
    <property type="entry name" value="Glycoprotein, Type 4 Pilin"/>
    <property type="match status" value="1"/>
</dbReference>
<reference evidence="2" key="1">
    <citation type="submission" date="2004-02" db="EMBL/GenBank/DDBJ databases">
        <authorList>
            <consortium name="DOE Joint Genome Institute"/>
        </authorList>
    </citation>
    <scope>NUCLEOTIDE SEQUENCE [LARGE SCALE GENOMIC DNA]</scope>
    <source>
        <strain evidence="2">WH 8501</strain>
    </source>
</reference>
<keyword evidence="1" id="KW-1133">Transmembrane helix</keyword>
<keyword evidence="1" id="KW-0472">Membrane</keyword>
<dbReference type="PROSITE" id="PS00409">
    <property type="entry name" value="PROKAR_NTER_METHYL"/>
    <property type="match status" value="1"/>
</dbReference>
<evidence type="ECO:0008006" key="4">
    <source>
        <dbReference type="Google" id="ProtNLM"/>
    </source>
</evidence>
<comment type="caution">
    <text evidence="2">The sequence shown here is derived from an EMBL/GenBank/DDBJ whole genome shotgun (WGS) entry which is preliminary data.</text>
</comment>
<organism evidence="2 3">
    <name type="scientific">Crocosphaera watsonii WH 8501</name>
    <dbReference type="NCBI Taxonomy" id="165597"/>
    <lineage>
        <taxon>Bacteria</taxon>
        <taxon>Bacillati</taxon>
        <taxon>Cyanobacteriota</taxon>
        <taxon>Cyanophyceae</taxon>
        <taxon>Oscillatoriophycideae</taxon>
        <taxon>Chroococcales</taxon>
        <taxon>Aphanothecaceae</taxon>
        <taxon>Crocosphaera</taxon>
    </lineage>
</organism>
<protein>
    <recommendedName>
        <fullName evidence="4">Prokaryotic N-terminal methylation site</fullName>
    </recommendedName>
</protein>
<dbReference type="KEGG" id="cwa:CwatDRAFT_5004"/>
<evidence type="ECO:0000256" key="1">
    <source>
        <dbReference type="SAM" id="Phobius"/>
    </source>
</evidence>
<dbReference type="AlphaFoldDB" id="Q4C6L6"/>
<proteinExistence type="predicted"/>
<dbReference type="InterPro" id="IPR045584">
    <property type="entry name" value="Pilin-like"/>
</dbReference>
<keyword evidence="3" id="KW-1185">Reference proteome</keyword>
<dbReference type="Proteomes" id="UP000003922">
    <property type="component" value="Unassembled WGS sequence"/>
</dbReference>
<sequence length="209" mass="22552">MVTIYEMTKQAEYQSSPKITQRLYRPLLLSAVSHSANRGVTLLEIIIVGVITGIIAAIGTPSLMAMLRGDEVKEGLDQIKLALQDAQKQAIRNSKKCTIIVRKKPGDDHFSLDITDPNDQSCLGGVDRELPESVDVVMNGTNLPGGVTFSFKGTTTETGTVVVQPKKGNGQKRCLVISSGLGIMRTGIYESSASDESIKGDNCKKLIEK</sequence>
<dbReference type="EMBL" id="AADV02000003">
    <property type="protein sequence ID" value="EAM51952.1"/>
    <property type="molecule type" value="Genomic_DNA"/>
</dbReference>
<reference evidence="2" key="2">
    <citation type="submission" date="2005-06" db="EMBL/GenBank/DDBJ databases">
        <title>Sequencing of the draft genome and assembly of Crocosphaera watsonii WH 8501.</title>
        <authorList>
            <consortium name="US DOE Joint Genome Institute (JGI-PGF)"/>
            <person name="Copeland A."/>
            <person name="Lucas S."/>
            <person name="Lapidus A."/>
            <person name="Barry K."/>
            <person name="Detter C."/>
            <person name="Glavina T."/>
            <person name="Hammon N."/>
            <person name="Israni S."/>
            <person name="Pitluck S."/>
            <person name="Richardson P."/>
        </authorList>
    </citation>
    <scope>NUCLEOTIDE SEQUENCE [LARGE SCALE GENOMIC DNA]</scope>
    <source>
        <strain evidence="2">WH 8501</strain>
    </source>
</reference>
<reference evidence="2" key="3">
    <citation type="submission" date="2016-12" db="EMBL/GenBank/DDBJ databases">
        <title>Annotation of the draft genome assembly of Crocosphaera watsonii WH 8501.</title>
        <authorList>
            <consortium name="US DOE Joint Genome Institute (JGI-ORNL)"/>
            <person name="Larimer F."/>
            <person name="Land M."/>
        </authorList>
    </citation>
    <scope>NUCLEOTIDE SEQUENCE</scope>
    <source>
        <strain evidence="2">WH 8501</strain>
    </source>
</reference>
<dbReference type="InterPro" id="IPR012902">
    <property type="entry name" value="N_methyl_site"/>
</dbReference>